<proteinExistence type="predicted"/>
<protein>
    <submittedName>
        <fullName evidence="1">Uncharacterized protein</fullName>
    </submittedName>
</protein>
<dbReference type="AlphaFoldDB" id="A0A1T4Y243"/>
<evidence type="ECO:0000313" key="1">
    <source>
        <dbReference type="EMBL" id="SKA95874.1"/>
    </source>
</evidence>
<accession>A0A1T4Y243</accession>
<organism evidence="1 2">
    <name type="scientific">Sporosarcina newyorkensis</name>
    <dbReference type="NCBI Taxonomy" id="759851"/>
    <lineage>
        <taxon>Bacteria</taxon>
        <taxon>Bacillati</taxon>
        <taxon>Bacillota</taxon>
        <taxon>Bacilli</taxon>
        <taxon>Bacillales</taxon>
        <taxon>Caryophanaceae</taxon>
        <taxon>Sporosarcina</taxon>
    </lineage>
</organism>
<sequence>MAKRNRGKTLKRLPSNSRGNCPLCGRKRIKLLYSSKTESAQTVTVCKNCRQK</sequence>
<name>A0A1T4Y243_9BACL</name>
<evidence type="ECO:0000313" key="2">
    <source>
        <dbReference type="Proteomes" id="UP000190042"/>
    </source>
</evidence>
<reference evidence="2" key="1">
    <citation type="submission" date="2017-02" db="EMBL/GenBank/DDBJ databases">
        <authorList>
            <person name="Varghese N."/>
            <person name="Submissions S."/>
        </authorList>
    </citation>
    <scope>NUCLEOTIDE SEQUENCE [LARGE SCALE GENOMIC DNA]</scope>
    <source>
        <strain evidence="2">DSM 23966</strain>
    </source>
</reference>
<dbReference type="EMBL" id="FUYJ01000002">
    <property type="protein sequence ID" value="SKA95874.1"/>
    <property type="molecule type" value="Genomic_DNA"/>
</dbReference>
<gene>
    <name evidence="1" type="ORF">SAMN04244570_1721</name>
</gene>
<keyword evidence="2" id="KW-1185">Reference proteome</keyword>
<dbReference type="Proteomes" id="UP000190042">
    <property type="component" value="Unassembled WGS sequence"/>
</dbReference>